<evidence type="ECO:0000313" key="2">
    <source>
        <dbReference type="Proteomes" id="UP000092443"/>
    </source>
</evidence>
<reference evidence="3" key="1">
    <citation type="submission" date="2025-08" db="UniProtKB">
        <authorList>
            <consortium name="RefSeq"/>
        </authorList>
    </citation>
    <scope>IDENTIFICATION</scope>
    <source>
        <tissue evidence="3">Whole body pupa</tissue>
    </source>
</reference>
<dbReference type="RefSeq" id="XP_037885430.1">
    <property type="nucleotide sequence ID" value="XM_038029502.1"/>
</dbReference>
<dbReference type="AlphaFoldDB" id="A0A8U0WKE1"/>
<keyword evidence="3" id="KW-0527">Neuropeptide</keyword>
<gene>
    <name evidence="3" type="primary">LOC119635007</name>
</gene>
<dbReference type="GO" id="GO:0007218">
    <property type="term" value="P:neuropeptide signaling pathway"/>
    <property type="evidence" value="ECO:0007669"/>
    <property type="project" value="UniProtKB-KW"/>
</dbReference>
<evidence type="ECO:0000256" key="1">
    <source>
        <dbReference type="SAM" id="Phobius"/>
    </source>
</evidence>
<proteinExistence type="predicted"/>
<dbReference type="GeneID" id="119635007"/>
<protein>
    <submittedName>
        <fullName evidence="3">Neuropeptide F isoform X1</fullName>
    </submittedName>
</protein>
<feature type="transmembrane region" description="Helical" evidence="1">
    <location>
        <begin position="27"/>
        <end position="45"/>
    </location>
</feature>
<evidence type="ECO:0000313" key="3">
    <source>
        <dbReference type="RefSeq" id="XP_037885430.1"/>
    </source>
</evidence>
<dbReference type="KEGG" id="gfs:119635007"/>
<keyword evidence="2" id="KW-1185">Reference proteome</keyword>
<accession>A0A8U0WKE1</accession>
<organism evidence="2 3">
    <name type="scientific">Glossina fuscipes</name>
    <dbReference type="NCBI Taxonomy" id="7396"/>
    <lineage>
        <taxon>Eukaryota</taxon>
        <taxon>Metazoa</taxon>
        <taxon>Ecdysozoa</taxon>
        <taxon>Arthropoda</taxon>
        <taxon>Hexapoda</taxon>
        <taxon>Insecta</taxon>
        <taxon>Pterygota</taxon>
        <taxon>Neoptera</taxon>
        <taxon>Endopterygota</taxon>
        <taxon>Diptera</taxon>
        <taxon>Brachycera</taxon>
        <taxon>Muscomorpha</taxon>
        <taxon>Hippoboscoidea</taxon>
        <taxon>Glossinidae</taxon>
        <taxon>Glossina</taxon>
    </lineage>
</organism>
<keyword evidence="1" id="KW-0472">Membrane</keyword>
<name>A0A8U0WKE1_9MUSC</name>
<keyword evidence="1" id="KW-0812">Transmembrane</keyword>
<sequence>MERKSRSTKRFPKHNSCILITSYLREYEYVCVFLSFCFQKIYFIMAYTLRRVLVLLTILSLFNAKVFGKNTRPTRNDEIANIEEALQYLQELENFYDGKARIRFGKRSYLMQMLKNRLGEAGEMNRAHNSGDSFQLV</sequence>
<keyword evidence="1" id="KW-1133">Transmembrane helix</keyword>
<dbReference type="Proteomes" id="UP000092443">
    <property type="component" value="Unplaced"/>
</dbReference>